<evidence type="ECO:0000313" key="4">
    <source>
        <dbReference type="EMBL" id="ELA46353.1"/>
    </source>
</evidence>
<evidence type="ECO:0000256" key="2">
    <source>
        <dbReference type="SAM" id="Phobius"/>
    </source>
</evidence>
<keyword evidence="2" id="KW-0472">Membrane</keyword>
<keyword evidence="2" id="KW-1133">Transmembrane helix</keyword>
<gene>
    <name evidence="4" type="ORF">VCUG_02158</name>
</gene>
<evidence type="ECO:0000313" key="5">
    <source>
        <dbReference type="Proteomes" id="UP000011081"/>
    </source>
</evidence>
<feature type="transmembrane region" description="Helical" evidence="2">
    <location>
        <begin position="329"/>
        <end position="351"/>
    </location>
</feature>
<dbReference type="HOGENOM" id="CLU_776590_0_0_1"/>
<evidence type="ECO:0008006" key="6">
    <source>
        <dbReference type="Google" id="ProtNLM"/>
    </source>
</evidence>
<dbReference type="AlphaFoldDB" id="L2GST8"/>
<proteinExistence type="predicted"/>
<dbReference type="EMBL" id="GL877449">
    <property type="protein sequence ID" value="ELA46353.1"/>
    <property type="molecule type" value="Genomic_DNA"/>
</dbReference>
<feature type="chain" id="PRO_5003960361" description="Brl1/Brr6 domain-containing protein" evidence="3">
    <location>
        <begin position="22"/>
        <end position="357"/>
    </location>
</feature>
<dbReference type="GeneID" id="19880025"/>
<dbReference type="RefSeq" id="XP_008075171.1">
    <property type="nucleotide sequence ID" value="XM_008076980.1"/>
</dbReference>
<dbReference type="VEuPathDB" id="MicrosporidiaDB:VCUG_02158"/>
<accession>L2GST8</accession>
<feature type="region of interest" description="Disordered" evidence="1">
    <location>
        <begin position="263"/>
        <end position="314"/>
    </location>
</feature>
<reference evidence="5" key="1">
    <citation type="submission" date="2011-03" db="EMBL/GenBank/DDBJ databases">
        <title>The genome sequence of Vavraia culicis strain floridensis.</title>
        <authorList>
            <consortium name="The Broad Institute Genome Sequencing Platform"/>
            <person name="Cuomo C."/>
            <person name="Becnel J."/>
            <person name="Sanscrainte N."/>
            <person name="Young S.K."/>
            <person name="Zeng Q."/>
            <person name="Gargeya S."/>
            <person name="Fitzgerald M."/>
            <person name="Haas B."/>
            <person name="Abouelleil A."/>
            <person name="Alvarado L."/>
            <person name="Arachchi H.M."/>
            <person name="Berlin A."/>
            <person name="Chapman S.B."/>
            <person name="Gearin G."/>
            <person name="Goldberg J."/>
            <person name="Griggs A."/>
            <person name="Gujja S."/>
            <person name="Hansen M."/>
            <person name="Heiman D."/>
            <person name="Howarth C."/>
            <person name="Larimer J."/>
            <person name="Lui A."/>
            <person name="MacDonald P.J.P."/>
            <person name="McCowen C."/>
            <person name="Montmayeur A."/>
            <person name="Murphy C."/>
            <person name="Neiman D."/>
            <person name="Pearson M."/>
            <person name="Priest M."/>
            <person name="Roberts A."/>
            <person name="Saif S."/>
            <person name="Shea T."/>
            <person name="Sisk P."/>
            <person name="Stolte C."/>
            <person name="Sykes S."/>
            <person name="Wortman J."/>
            <person name="Nusbaum C."/>
            <person name="Birren B."/>
        </authorList>
    </citation>
    <scope>NUCLEOTIDE SEQUENCE [LARGE SCALE GENOMIC DNA]</scope>
    <source>
        <strain evidence="5">floridensis</strain>
    </source>
</reference>
<name>L2GST8_VAVCU</name>
<evidence type="ECO:0000256" key="1">
    <source>
        <dbReference type="SAM" id="MobiDB-lite"/>
    </source>
</evidence>
<dbReference type="OMA" id="WYISTAS"/>
<keyword evidence="5" id="KW-1185">Reference proteome</keyword>
<evidence type="ECO:0000256" key="3">
    <source>
        <dbReference type="SAM" id="SignalP"/>
    </source>
</evidence>
<feature type="compositionally biased region" description="Basic and acidic residues" evidence="1">
    <location>
        <begin position="285"/>
        <end position="314"/>
    </location>
</feature>
<sequence>MHLVLGIALLFFGLSVPGVHCSKDDPIKFVRKDETIIKNLNDKEKEISEAAEEVCECLGDIVSEVTKSIESINAVFDKHTVVNLAEEDKEDIKKKIMENLDGMSPENVVKDIVDCYSVKSCDGLLYKSLNSDASEFSISQKGTCESLRQLIGFTNLFLIPLRKCGAGLNEEIKIITFESIEKVESSFGKLLGVFEDEKLASISKDTFTEISTRSTQMINSVKSLCKKAFPEDAKSELYKLVQEKESFTTKEFFKALGIEVEPEKPTEMNPADPVAGSKSQSAAEPGKETISEELKGKETTGEKTTGEEPKGEKATIKDEAKGWFARNRVWVLIATLVVVVLAAVALAAVYYTRRSNK</sequence>
<dbReference type="Proteomes" id="UP000011081">
    <property type="component" value="Unassembled WGS sequence"/>
</dbReference>
<keyword evidence="3" id="KW-0732">Signal</keyword>
<dbReference type="InParanoid" id="L2GST8"/>
<keyword evidence="2" id="KW-0812">Transmembrane</keyword>
<protein>
    <recommendedName>
        <fullName evidence="6">Brl1/Brr6 domain-containing protein</fullName>
    </recommendedName>
</protein>
<feature type="signal peptide" evidence="3">
    <location>
        <begin position="1"/>
        <end position="21"/>
    </location>
</feature>
<organism evidence="4 5">
    <name type="scientific">Vavraia culicis (isolate floridensis)</name>
    <name type="common">Microsporidian parasite</name>
    <dbReference type="NCBI Taxonomy" id="948595"/>
    <lineage>
        <taxon>Eukaryota</taxon>
        <taxon>Fungi</taxon>
        <taxon>Fungi incertae sedis</taxon>
        <taxon>Microsporidia</taxon>
        <taxon>Pleistophoridae</taxon>
        <taxon>Vavraia</taxon>
    </lineage>
</organism>